<evidence type="ECO:0000313" key="2">
    <source>
        <dbReference type="Proteomes" id="UP001352852"/>
    </source>
</evidence>
<sequence length="142" mass="15640">MVEALNDHSYACACQELITTKSAGNSREFTKSRVTGTSVPFQLLGYSSPSFTLFESPVAFSGHTEFSWFESTVVAVCFLFVSPVALPAHAQSCSLLLLFPQKSQRHFLPIRLLCCCLFVGCRATFMDNPCLSSLQLDDGHDM</sequence>
<dbReference type="EMBL" id="JAHUTJ010068421">
    <property type="protein sequence ID" value="MED6291577.1"/>
    <property type="molecule type" value="Genomic_DNA"/>
</dbReference>
<gene>
    <name evidence="1" type="ORF">CHARACLAT_025055</name>
</gene>
<accession>A0ABU7EX44</accession>
<reference evidence="1 2" key="1">
    <citation type="submission" date="2021-06" db="EMBL/GenBank/DDBJ databases">
        <authorList>
            <person name="Palmer J.M."/>
        </authorList>
    </citation>
    <scope>NUCLEOTIDE SEQUENCE [LARGE SCALE GENOMIC DNA]</scope>
    <source>
        <strain evidence="1 2">CL_MEX2019</strain>
        <tissue evidence="1">Muscle</tissue>
    </source>
</reference>
<proteinExistence type="predicted"/>
<evidence type="ECO:0000313" key="1">
    <source>
        <dbReference type="EMBL" id="MED6291577.1"/>
    </source>
</evidence>
<dbReference type="Proteomes" id="UP001352852">
    <property type="component" value="Unassembled WGS sequence"/>
</dbReference>
<comment type="caution">
    <text evidence="1">The sequence shown here is derived from an EMBL/GenBank/DDBJ whole genome shotgun (WGS) entry which is preliminary data.</text>
</comment>
<protein>
    <submittedName>
        <fullName evidence="1">Uncharacterized protein</fullName>
    </submittedName>
</protein>
<name>A0ABU7EX44_9TELE</name>
<organism evidence="1 2">
    <name type="scientific">Characodon lateralis</name>
    <dbReference type="NCBI Taxonomy" id="208331"/>
    <lineage>
        <taxon>Eukaryota</taxon>
        <taxon>Metazoa</taxon>
        <taxon>Chordata</taxon>
        <taxon>Craniata</taxon>
        <taxon>Vertebrata</taxon>
        <taxon>Euteleostomi</taxon>
        <taxon>Actinopterygii</taxon>
        <taxon>Neopterygii</taxon>
        <taxon>Teleostei</taxon>
        <taxon>Neoteleostei</taxon>
        <taxon>Acanthomorphata</taxon>
        <taxon>Ovalentaria</taxon>
        <taxon>Atherinomorphae</taxon>
        <taxon>Cyprinodontiformes</taxon>
        <taxon>Goodeidae</taxon>
        <taxon>Characodon</taxon>
    </lineage>
</organism>
<keyword evidence="2" id="KW-1185">Reference proteome</keyword>